<dbReference type="EMBL" id="MFTJ01000047">
    <property type="protein sequence ID" value="OGI64606.1"/>
    <property type="molecule type" value="Genomic_DNA"/>
</dbReference>
<dbReference type="AlphaFoldDB" id="A0A1F6V581"/>
<dbReference type="InterPro" id="IPR035093">
    <property type="entry name" value="RelE/ParE_toxin_dom_sf"/>
</dbReference>
<proteinExistence type="predicted"/>
<organism evidence="1 2">
    <name type="scientific">Candidatus Nomurabacteria bacterium RIFCSPHIGHO2_01_FULL_39_10</name>
    <dbReference type="NCBI Taxonomy" id="1801733"/>
    <lineage>
        <taxon>Bacteria</taxon>
        <taxon>Candidatus Nomuraibacteriota</taxon>
    </lineage>
</organism>
<gene>
    <name evidence="1" type="ORF">A2642_03960</name>
</gene>
<dbReference type="SUPFAM" id="SSF143011">
    <property type="entry name" value="RelE-like"/>
    <property type="match status" value="1"/>
</dbReference>
<comment type="caution">
    <text evidence="1">The sequence shown here is derived from an EMBL/GenBank/DDBJ whole genome shotgun (WGS) entry which is preliminary data.</text>
</comment>
<evidence type="ECO:0008006" key="3">
    <source>
        <dbReference type="Google" id="ProtNLM"/>
    </source>
</evidence>
<accession>A0A1F6V581</accession>
<sequence length="82" mass="9905">MNILPIHKDISEYLKKRNLERKFIKQLTLLKIDVSYPSLEVELLEPKSLKIWSFRLDKKYRAVFIFRGSNVIEVLDVNNHYR</sequence>
<evidence type="ECO:0000313" key="1">
    <source>
        <dbReference type="EMBL" id="OGI64606.1"/>
    </source>
</evidence>
<evidence type="ECO:0000313" key="2">
    <source>
        <dbReference type="Proteomes" id="UP000178700"/>
    </source>
</evidence>
<name>A0A1F6V581_9BACT</name>
<dbReference type="Proteomes" id="UP000178700">
    <property type="component" value="Unassembled WGS sequence"/>
</dbReference>
<protein>
    <recommendedName>
        <fullName evidence="3">Toxin YoeB</fullName>
    </recommendedName>
</protein>
<reference evidence="1 2" key="1">
    <citation type="journal article" date="2016" name="Nat. Commun.">
        <title>Thousands of microbial genomes shed light on interconnected biogeochemical processes in an aquifer system.</title>
        <authorList>
            <person name="Anantharaman K."/>
            <person name="Brown C.T."/>
            <person name="Hug L.A."/>
            <person name="Sharon I."/>
            <person name="Castelle C.J."/>
            <person name="Probst A.J."/>
            <person name="Thomas B.C."/>
            <person name="Singh A."/>
            <person name="Wilkins M.J."/>
            <person name="Karaoz U."/>
            <person name="Brodie E.L."/>
            <person name="Williams K.H."/>
            <person name="Hubbard S.S."/>
            <person name="Banfield J.F."/>
        </authorList>
    </citation>
    <scope>NUCLEOTIDE SEQUENCE [LARGE SCALE GENOMIC DNA]</scope>
</reference>